<gene>
    <name evidence="1" type="ORF">AVEN_74829_1</name>
</gene>
<dbReference type="Proteomes" id="UP000499080">
    <property type="component" value="Unassembled WGS sequence"/>
</dbReference>
<dbReference type="EMBL" id="BGPR01043533">
    <property type="protein sequence ID" value="GBO20150.1"/>
    <property type="molecule type" value="Genomic_DNA"/>
</dbReference>
<evidence type="ECO:0000313" key="2">
    <source>
        <dbReference type="Proteomes" id="UP000499080"/>
    </source>
</evidence>
<name>A0A4Y2V8W8_ARAVE</name>
<accession>A0A4Y2V8W8</accession>
<reference evidence="1 2" key="1">
    <citation type="journal article" date="2019" name="Sci. Rep.">
        <title>Orb-weaving spider Araneus ventricosus genome elucidates the spidroin gene catalogue.</title>
        <authorList>
            <person name="Kono N."/>
            <person name="Nakamura H."/>
            <person name="Ohtoshi R."/>
            <person name="Moran D.A.P."/>
            <person name="Shinohara A."/>
            <person name="Yoshida Y."/>
            <person name="Fujiwara M."/>
            <person name="Mori M."/>
            <person name="Tomita M."/>
            <person name="Arakawa K."/>
        </authorList>
    </citation>
    <scope>NUCLEOTIDE SEQUENCE [LARGE SCALE GENOMIC DNA]</scope>
</reference>
<protein>
    <submittedName>
        <fullName evidence="1">Uncharacterized protein</fullName>
    </submittedName>
</protein>
<evidence type="ECO:0000313" key="1">
    <source>
        <dbReference type="EMBL" id="GBO20150.1"/>
    </source>
</evidence>
<dbReference type="AlphaFoldDB" id="A0A4Y2V8W8"/>
<keyword evidence="2" id="KW-1185">Reference proteome</keyword>
<organism evidence="1 2">
    <name type="scientific">Araneus ventricosus</name>
    <name type="common">Orbweaver spider</name>
    <name type="synonym">Epeira ventricosa</name>
    <dbReference type="NCBI Taxonomy" id="182803"/>
    <lineage>
        <taxon>Eukaryota</taxon>
        <taxon>Metazoa</taxon>
        <taxon>Ecdysozoa</taxon>
        <taxon>Arthropoda</taxon>
        <taxon>Chelicerata</taxon>
        <taxon>Arachnida</taxon>
        <taxon>Araneae</taxon>
        <taxon>Araneomorphae</taxon>
        <taxon>Entelegynae</taxon>
        <taxon>Araneoidea</taxon>
        <taxon>Araneidae</taxon>
        <taxon>Araneus</taxon>
    </lineage>
</organism>
<comment type="caution">
    <text evidence="1">The sequence shown here is derived from an EMBL/GenBank/DDBJ whole genome shotgun (WGS) entry which is preliminary data.</text>
</comment>
<sequence>MPHPQQVIRNRPLLIDSQEEDAPRALNIPSSKCFSLAENLTFPLRESFRLEDVARSDKQINLFPVPSGCVRADDIKREKY</sequence>
<proteinExistence type="predicted"/>